<reference evidence="1" key="1">
    <citation type="submission" date="2020-05" db="EMBL/GenBank/DDBJ databases">
        <authorList>
            <person name="Chiriac C."/>
            <person name="Salcher M."/>
            <person name="Ghai R."/>
            <person name="Kavagutti S V."/>
        </authorList>
    </citation>
    <scope>NUCLEOTIDE SEQUENCE</scope>
</reference>
<accession>A0A6J5PM19</accession>
<gene>
    <name evidence="1" type="ORF">UFOVP901_57</name>
</gene>
<name>A0A6J5PM19_9CAUD</name>
<protein>
    <submittedName>
        <fullName evidence="1">Uncharacterized protein</fullName>
    </submittedName>
</protein>
<organism evidence="1">
    <name type="scientific">uncultured Caudovirales phage</name>
    <dbReference type="NCBI Taxonomy" id="2100421"/>
    <lineage>
        <taxon>Viruses</taxon>
        <taxon>Duplodnaviria</taxon>
        <taxon>Heunggongvirae</taxon>
        <taxon>Uroviricota</taxon>
        <taxon>Caudoviricetes</taxon>
        <taxon>Peduoviridae</taxon>
        <taxon>Maltschvirus</taxon>
        <taxon>Maltschvirus maltsch</taxon>
    </lineage>
</organism>
<dbReference type="EMBL" id="LR796852">
    <property type="protein sequence ID" value="CAB4170225.1"/>
    <property type="molecule type" value="Genomic_DNA"/>
</dbReference>
<sequence length="75" mass="8385">MICALCAFEMIPTKNGDSCPRCGVLTFGTKKKKVRLYCPIKKYGDTYSTYGSWSSVKYTDDNVVGWLESIAEVES</sequence>
<proteinExistence type="predicted"/>
<evidence type="ECO:0000313" key="1">
    <source>
        <dbReference type="EMBL" id="CAB4170225.1"/>
    </source>
</evidence>